<dbReference type="SUPFAM" id="SSF56601">
    <property type="entry name" value="beta-lactamase/transpeptidase-like"/>
    <property type="match status" value="1"/>
</dbReference>
<dbReference type="HOGENOM" id="CLU_1783111_0_0_6"/>
<dbReference type="AlphaFoldDB" id="W0RDS7"/>
<dbReference type="GO" id="GO:0071555">
    <property type="term" value="P:cell wall organization"/>
    <property type="evidence" value="ECO:0007669"/>
    <property type="project" value="TreeGrafter"/>
</dbReference>
<dbReference type="GO" id="GO:0071972">
    <property type="term" value="F:peptidoglycan L,D-transpeptidase activity"/>
    <property type="evidence" value="ECO:0007669"/>
    <property type="project" value="TreeGrafter"/>
</dbReference>
<dbReference type="InterPro" id="IPR001460">
    <property type="entry name" value="PCN-bd_Tpept"/>
</dbReference>
<dbReference type="InterPro" id="IPR050515">
    <property type="entry name" value="Beta-lactam/transpept"/>
</dbReference>
<accession>W0RDS7</accession>
<dbReference type="KEGG" id="btra:F544_23100"/>
<dbReference type="EMBL" id="CP006956">
    <property type="protein sequence ID" value="AHG87538.1"/>
    <property type="molecule type" value="Genomic_DNA"/>
</dbReference>
<dbReference type="Proteomes" id="UP000019086">
    <property type="component" value="Chromosome"/>
</dbReference>
<sequence length="145" mass="16043">MPYQDPKLYDDIQGVPQRFWQISKLGMYNVNHASNGTGRKAFAGAFYKSAGKTGTAQVFSLKGKDYNKNTIAKKLHDHGWFIGYAPYENPKMVISVILENAGGGGSTAAPMARKVMDYTLRHLNDQPNLQNNSENQPLATESDSE</sequence>
<reference evidence="3 4" key="1">
    <citation type="submission" date="2013-12" db="EMBL/GenBank/DDBJ databases">
        <title>Annotation of the Bibersteinia trehalosi USDA-ARS-USMARC-190 complete genome.</title>
        <authorList>
            <person name="Harhay G.P."/>
            <person name="McVey S."/>
            <person name="Clawson M.L."/>
            <person name="Bono J."/>
            <person name="Heaton M.P."/>
            <person name="Chitko-Mckown C.G."/>
            <person name="Harhay D.M."/>
            <person name="Smith T.P.L."/>
        </authorList>
    </citation>
    <scope>NUCLEOTIDE SEQUENCE [LARGE SCALE GENOMIC DNA]</scope>
    <source>
        <strain evidence="3 4">USDA-ARS-USMARC-190</strain>
    </source>
</reference>
<dbReference type="GO" id="GO:0008658">
    <property type="term" value="F:penicillin binding"/>
    <property type="evidence" value="ECO:0007669"/>
    <property type="project" value="InterPro"/>
</dbReference>
<dbReference type="GO" id="GO:0005886">
    <property type="term" value="C:plasma membrane"/>
    <property type="evidence" value="ECO:0007669"/>
    <property type="project" value="TreeGrafter"/>
</dbReference>
<feature type="domain" description="Penicillin-binding protein transpeptidase" evidence="2">
    <location>
        <begin position="19"/>
        <end position="117"/>
    </location>
</feature>
<evidence type="ECO:0000259" key="2">
    <source>
        <dbReference type="Pfam" id="PF00905"/>
    </source>
</evidence>
<dbReference type="PATRIC" id="fig|1263832.3.peg.2296"/>
<dbReference type="PANTHER" id="PTHR30627:SF2">
    <property type="entry name" value="PEPTIDOGLYCAN D,D-TRANSPEPTIDASE MRDA"/>
    <property type="match status" value="1"/>
</dbReference>
<name>W0RDS7_BIBTR</name>
<dbReference type="PANTHER" id="PTHR30627">
    <property type="entry name" value="PEPTIDOGLYCAN D,D-TRANSPEPTIDASE"/>
    <property type="match status" value="1"/>
</dbReference>
<gene>
    <name evidence="3" type="ORF">F544_23100</name>
</gene>
<evidence type="ECO:0000313" key="3">
    <source>
        <dbReference type="EMBL" id="AHG87538.1"/>
    </source>
</evidence>
<evidence type="ECO:0000256" key="1">
    <source>
        <dbReference type="SAM" id="MobiDB-lite"/>
    </source>
</evidence>
<evidence type="ECO:0000313" key="4">
    <source>
        <dbReference type="Proteomes" id="UP000019086"/>
    </source>
</evidence>
<dbReference type="Pfam" id="PF00905">
    <property type="entry name" value="Transpeptidase"/>
    <property type="match status" value="1"/>
</dbReference>
<organism evidence="3 4">
    <name type="scientific">Bibersteinia trehalosi USDA-ARS-USMARC-190</name>
    <dbReference type="NCBI Taxonomy" id="1263832"/>
    <lineage>
        <taxon>Bacteria</taxon>
        <taxon>Pseudomonadati</taxon>
        <taxon>Pseudomonadota</taxon>
        <taxon>Gammaproteobacteria</taxon>
        <taxon>Pasteurellales</taxon>
        <taxon>Pasteurellaceae</taxon>
        <taxon>Bibersteinia</taxon>
    </lineage>
</organism>
<proteinExistence type="predicted"/>
<feature type="region of interest" description="Disordered" evidence="1">
    <location>
        <begin position="125"/>
        <end position="145"/>
    </location>
</feature>
<dbReference type="Gene3D" id="3.30.450.330">
    <property type="match status" value="1"/>
</dbReference>
<dbReference type="InterPro" id="IPR012338">
    <property type="entry name" value="Beta-lactam/transpept-like"/>
</dbReference>
<protein>
    <submittedName>
        <fullName evidence="3">Penicillin-binding protein 2</fullName>
    </submittedName>
</protein>